<keyword evidence="3 9" id="KW-0689">Ribosomal protein</keyword>
<dbReference type="InterPro" id="IPR012678">
    <property type="entry name" value="Ribosomal_uL23/eL15/eS24_sf"/>
</dbReference>
<dbReference type="InterPro" id="IPR012677">
    <property type="entry name" value="Nucleotide-bd_a/b_plait_sf"/>
</dbReference>
<evidence type="ECO:0000256" key="4">
    <source>
        <dbReference type="ARBA" id="ARBA00023128"/>
    </source>
</evidence>
<dbReference type="FunFam" id="3.30.70.330:FF:000284">
    <property type="entry name" value="39S ribosomal protein L23, mitochondrial"/>
    <property type="match status" value="1"/>
</dbReference>
<evidence type="ECO:0000256" key="1">
    <source>
        <dbReference type="ARBA" id="ARBA00004173"/>
    </source>
</evidence>
<name>A0A069DNX8_9HEMI</name>
<dbReference type="GO" id="GO:0005762">
    <property type="term" value="C:mitochondrial large ribosomal subunit"/>
    <property type="evidence" value="ECO:0007669"/>
    <property type="project" value="TreeGrafter"/>
</dbReference>
<dbReference type="GO" id="GO:0032543">
    <property type="term" value="P:mitochondrial translation"/>
    <property type="evidence" value="ECO:0007669"/>
    <property type="project" value="TreeGrafter"/>
</dbReference>
<dbReference type="SUPFAM" id="SSF54189">
    <property type="entry name" value="Ribosomal proteins S24e, L23 and L15e"/>
    <property type="match status" value="1"/>
</dbReference>
<dbReference type="Gene3D" id="3.30.70.330">
    <property type="match status" value="1"/>
</dbReference>
<evidence type="ECO:0000256" key="6">
    <source>
        <dbReference type="ARBA" id="ARBA00038782"/>
    </source>
</evidence>
<dbReference type="EMBL" id="GBGD01003344">
    <property type="protein sequence ID" value="JAC85545.1"/>
    <property type="molecule type" value="mRNA"/>
</dbReference>
<evidence type="ECO:0000256" key="8">
    <source>
        <dbReference type="ARBA" id="ARBA00041375"/>
    </source>
</evidence>
<dbReference type="PANTHER" id="PTHR12059:SF5">
    <property type="entry name" value="LARGE RIBOSOMAL SUBUNIT PROTEIN UL23M"/>
    <property type="match status" value="1"/>
</dbReference>
<comment type="subunit">
    <text evidence="6">Component of the mitochondrial ribosome large subunit (39S) which comprises a 16S rRNA and about 50 distinct proteins.</text>
</comment>
<keyword evidence="5" id="KW-0687">Ribonucleoprotein</keyword>
<reference evidence="9" key="1">
    <citation type="journal article" date="2015" name="J. Med. Entomol.">
        <title>A Deep Insight Into the Sialotranscriptome of the Chagas Disease Vector, Panstrongylus megistus (Hemiptera: Heteroptera).</title>
        <authorList>
            <person name="Ribeiro J.M."/>
            <person name="Schwarz A."/>
            <person name="Francischetti I.M."/>
        </authorList>
    </citation>
    <scope>NUCLEOTIDE SEQUENCE</scope>
    <source>
        <tissue evidence="9">Salivary glands</tissue>
    </source>
</reference>
<organism evidence="9">
    <name type="scientific">Panstrongylus megistus</name>
    <dbReference type="NCBI Taxonomy" id="65343"/>
    <lineage>
        <taxon>Eukaryota</taxon>
        <taxon>Metazoa</taxon>
        <taxon>Ecdysozoa</taxon>
        <taxon>Arthropoda</taxon>
        <taxon>Hexapoda</taxon>
        <taxon>Insecta</taxon>
        <taxon>Pterygota</taxon>
        <taxon>Neoptera</taxon>
        <taxon>Paraneoptera</taxon>
        <taxon>Hemiptera</taxon>
        <taxon>Heteroptera</taxon>
        <taxon>Panheteroptera</taxon>
        <taxon>Cimicomorpha</taxon>
        <taxon>Reduviidae</taxon>
        <taxon>Triatominae</taxon>
        <taxon>Panstrongylus</taxon>
    </lineage>
</organism>
<evidence type="ECO:0000256" key="5">
    <source>
        <dbReference type="ARBA" id="ARBA00023274"/>
    </source>
</evidence>
<dbReference type="AlphaFoldDB" id="A0A069DNX8"/>
<keyword evidence="4" id="KW-0496">Mitochondrion</keyword>
<sequence>MSSRWYPLFRNGNPQRRVFLPNFWMKLVRPAYKQPSNMVQFMTPTEMSDYDIKSYLEKIYKVSVAEVRSEIVEGEFKRQRTKGYIIKDDDYRRAFVILKEGETFEFPDICEQKEKKDDEEVKKIKEQAQASFKEFNKRNENRPGVPGWFGI</sequence>
<dbReference type="PANTHER" id="PTHR12059">
    <property type="entry name" value="RIBOSOMAL PROTEIN L23-RELATED"/>
    <property type="match status" value="1"/>
</dbReference>
<comment type="similarity">
    <text evidence="2">Belongs to the universal ribosomal protein uL23 family.</text>
</comment>
<evidence type="ECO:0000256" key="3">
    <source>
        <dbReference type="ARBA" id="ARBA00022980"/>
    </source>
</evidence>
<comment type="subcellular location">
    <subcellularLocation>
        <location evidence="1">Mitochondrion</location>
    </subcellularLocation>
</comment>
<evidence type="ECO:0000256" key="7">
    <source>
        <dbReference type="ARBA" id="ARBA00039977"/>
    </source>
</evidence>
<protein>
    <recommendedName>
        <fullName evidence="7">Large ribosomal subunit protein uL23m</fullName>
    </recommendedName>
    <alternativeName>
        <fullName evidence="8">39S ribosomal protein L23, mitochondrial</fullName>
    </alternativeName>
</protein>
<evidence type="ECO:0000256" key="2">
    <source>
        <dbReference type="ARBA" id="ARBA00006700"/>
    </source>
</evidence>
<dbReference type="Pfam" id="PF00276">
    <property type="entry name" value="Ribosomal_L23"/>
    <property type="match status" value="1"/>
</dbReference>
<evidence type="ECO:0000313" key="9">
    <source>
        <dbReference type="EMBL" id="JAC85545.1"/>
    </source>
</evidence>
<accession>A0A069DNX8</accession>
<dbReference type="GO" id="GO:0003735">
    <property type="term" value="F:structural constituent of ribosome"/>
    <property type="evidence" value="ECO:0007669"/>
    <property type="project" value="InterPro"/>
</dbReference>
<dbReference type="InterPro" id="IPR013025">
    <property type="entry name" value="Ribosomal_uL23-like"/>
</dbReference>
<proteinExistence type="evidence at transcript level"/>